<dbReference type="Pfam" id="PF00583">
    <property type="entry name" value="Acetyltransf_1"/>
    <property type="match status" value="1"/>
</dbReference>
<dbReference type="PROSITE" id="PS51186">
    <property type="entry name" value="GNAT"/>
    <property type="match status" value="1"/>
</dbReference>
<evidence type="ECO:0000313" key="5">
    <source>
        <dbReference type="Proteomes" id="UP000640485"/>
    </source>
</evidence>
<reference evidence="4" key="1">
    <citation type="submission" date="2021-01" db="EMBL/GenBank/DDBJ databases">
        <title>Paracoccus amoyensis sp. nov., isolated from the surface seawater along the coast of Xiamen Island, China.</title>
        <authorList>
            <person name="Lyu L."/>
        </authorList>
    </citation>
    <scope>NUCLEOTIDE SEQUENCE</scope>
    <source>
        <strain evidence="4">MJ17</strain>
    </source>
</reference>
<dbReference type="PANTHER" id="PTHR43072:SF23">
    <property type="entry name" value="UPF0039 PROTEIN C11D3.02C"/>
    <property type="match status" value="1"/>
</dbReference>
<gene>
    <name evidence="4" type="ORF">JJJ17_06430</name>
</gene>
<keyword evidence="1" id="KW-0808">Transferase</keyword>
<dbReference type="GO" id="GO:0016747">
    <property type="term" value="F:acyltransferase activity, transferring groups other than amino-acyl groups"/>
    <property type="evidence" value="ECO:0007669"/>
    <property type="project" value="InterPro"/>
</dbReference>
<dbReference type="AlphaFoldDB" id="A0A934SD75"/>
<evidence type="ECO:0000256" key="2">
    <source>
        <dbReference type="ARBA" id="ARBA00023315"/>
    </source>
</evidence>
<dbReference type="CDD" id="cd04301">
    <property type="entry name" value="NAT_SF"/>
    <property type="match status" value="1"/>
</dbReference>
<dbReference type="EMBL" id="JAEPRQ010000001">
    <property type="protein sequence ID" value="MBK4215558.1"/>
    <property type="molecule type" value="Genomic_DNA"/>
</dbReference>
<dbReference type="Gene3D" id="3.40.630.30">
    <property type="match status" value="1"/>
</dbReference>
<dbReference type="Proteomes" id="UP000640485">
    <property type="component" value="Unassembled WGS sequence"/>
</dbReference>
<dbReference type="RefSeq" id="WP_200684600.1">
    <property type="nucleotide sequence ID" value="NZ_JAEPRQ010000001.1"/>
</dbReference>
<evidence type="ECO:0000256" key="1">
    <source>
        <dbReference type="ARBA" id="ARBA00022679"/>
    </source>
</evidence>
<feature type="domain" description="N-acetyltransferase" evidence="3">
    <location>
        <begin position="5"/>
        <end position="166"/>
    </location>
</feature>
<keyword evidence="2" id="KW-0012">Acyltransferase</keyword>
<comment type="caution">
    <text evidence="4">The sequence shown here is derived from an EMBL/GenBank/DDBJ whole genome shotgun (WGS) entry which is preliminary data.</text>
</comment>
<protein>
    <submittedName>
        <fullName evidence="4">N-acetyltransferase</fullName>
    </submittedName>
</protein>
<organism evidence="4 5">
    <name type="scientific">Paracoccus caeni</name>
    <dbReference type="NCBI Taxonomy" id="657651"/>
    <lineage>
        <taxon>Bacteria</taxon>
        <taxon>Pseudomonadati</taxon>
        <taxon>Pseudomonadota</taxon>
        <taxon>Alphaproteobacteria</taxon>
        <taxon>Rhodobacterales</taxon>
        <taxon>Paracoccaceae</taxon>
        <taxon>Paracoccus</taxon>
    </lineage>
</organism>
<dbReference type="PANTHER" id="PTHR43072">
    <property type="entry name" value="N-ACETYLTRANSFERASE"/>
    <property type="match status" value="1"/>
</dbReference>
<dbReference type="SUPFAM" id="SSF55729">
    <property type="entry name" value="Acyl-CoA N-acyltransferases (Nat)"/>
    <property type="match status" value="1"/>
</dbReference>
<dbReference type="InterPro" id="IPR000182">
    <property type="entry name" value="GNAT_dom"/>
</dbReference>
<evidence type="ECO:0000313" key="4">
    <source>
        <dbReference type="EMBL" id="MBK4215558.1"/>
    </source>
</evidence>
<evidence type="ECO:0000259" key="3">
    <source>
        <dbReference type="PROSITE" id="PS51186"/>
    </source>
</evidence>
<accession>A0A934SD75</accession>
<proteinExistence type="predicted"/>
<sequence>MTSPLVLRPATPADAAAVAAIWNPIIRDSAVTFWPTERTEDEIAAVITDRLAQHTFILASIDDRIIGFATYKQFRDGGGYARSMEHTVYIAPEAKGMGAGRSLLSAVEDHARSAGHRLMIGAITGSNQDSIRFHARMGYADCGRIPNAGWKFGIYHDLVLMSKDLTE</sequence>
<name>A0A934SD75_9RHOB</name>
<keyword evidence="5" id="KW-1185">Reference proteome</keyword>
<dbReference type="InterPro" id="IPR016181">
    <property type="entry name" value="Acyl_CoA_acyltransferase"/>
</dbReference>